<dbReference type="Proteomes" id="UP000053557">
    <property type="component" value="Unassembled WGS sequence"/>
</dbReference>
<evidence type="ECO:0000256" key="1">
    <source>
        <dbReference type="ARBA" id="ARBA00009013"/>
    </source>
</evidence>
<evidence type="ECO:0000259" key="3">
    <source>
        <dbReference type="PROSITE" id="PS50801"/>
    </source>
</evidence>
<name>A0A101XQW0_9BACL</name>
<comment type="caution">
    <text evidence="4">The sequence shown here is derived from an EMBL/GenBank/DDBJ whole genome shotgun (WGS) entry which is preliminary data.</text>
</comment>
<evidence type="ECO:0000313" key="4">
    <source>
        <dbReference type="EMBL" id="KUO95879.1"/>
    </source>
</evidence>
<dbReference type="AlphaFoldDB" id="A0A101XQW0"/>
<dbReference type="NCBIfam" id="TIGR00377">
    <property type="entry name" value="ant_ant_sig"/>
    <property type="match status" value="1"/>
</dbReference>
<dbReference type="PANTHER" id="PTHR33495:SF2">
    <property type="entry name" value="ANTI-SIGMA FACTOR ANTAGONIST TM_1081-RELATED"/>
    <property type="match status" value="1"/>
</dbReference>
<gene>
    <name evidence="4" type="ORF">ATW55_09105</name>
</gene>
<protein>
    <recommendedName>
        <fullName evidence="2">Anti-sigma factor antagonist</fullName>
    </recommendedName>
</protein>
<keyword evidence="5" id="KW-1185">Reference proteome</keyword>
<evidence type="ECO:0000256" key="2">
    <source>
        <dbReference type="RuleBase" id="RU003749"/>
    </source>
</evidence>
<sequence length="118" mass="12991">MRVDFRQTHRGSIIVAALEGELDDHEAAVVRDLLDQKLLDMRVPCLVLDLSGVTFMDSAGLGVILGRYKKITAKNGKMSVAGVSKSVGRLFEISGINKIMNVYQTRDAAVRALKEEMQ</sequence>
<dbReference type="Gene3D" id="3.30.750.24">
    <property type="entry name" value="STAS domain"/>
    <property type="match status" value="1"/>
</dbReference>
<accession>A0A101XQW0</accession>
<evidence type="ECO:0000313" key="5">
    <source>
        <dbReference type="Proteomes" id="UP000053557"/>
    </source>
</evidence>
<dbReference type="GO" id="GO:0043856">
    <property type="term" value="F:anti-sigma factor antagonist activity"/>
    <property type="evidence" value="ECO:0007669"/>
    <property type="project" value="InterPro"/>
</dbReference>
<dbReference type="CDD" id="cd07043">
    <property type="entry name" value="STAS_anti-anti-sigma_factors"/>
    <property type="match status" value="1"/>
</dbReference>
<organism evidence="4 5">
    <name type="scientific">Ferroacidibacillus organovorans</name>
    <dbReference type="NCBI Taxonomy" id="1765683"/>
    <lineage>
        <taxon>Bacteria</taxon>
        <taxon>Bacillati</taxon>
        <taxon>Bacillota</taxon>
        <taxon>Bacilli</taxon>
        <taxon>Bacillales</taxon>
        <taxon>Alicyclobacillaceae</taxon>
        <taxon>Ferroacidibacillus</taxon>
    </lineage>
</organism>
<dbReference type="EMBL" id="LPVJ01000031">
    <property type="protein sequence ID" value="KUO95879.1"/>
    <property type="molecule type" value="Genomic_DNA"/>
</dbReference>
<dbReference type="OrthoDB" id="9796601at2"/>
<feature type="domain" description="STAS" evidence="3">
    <location>
        <begin position="3"/>
        <end position="113"/>
    </location>
</feature>
<dbReference type="PROSITE" id="PS50801">
    <property type="entry name" value="STAS"/>
    <property type="match status" value="1"/>
</dbReference>
<proteinExistence type="inferred from homology"/>
<reference evidence="4 5" key="1">
    <citation type="submission" date="2015-12" db="EMBL/GenBank/DDBJ databases">
        <title>Draft genome sequence of Acidibacillus ferrooxidans ITV001, isolated from a chalcopyrite acid mine drainage site in Brazil.</title>
        <authorList>
            <person name="Dall'Agnol H."/>
            <person name="Nancucheo I."/>
            <person name="Johnson B."/>
            <person name="Oliveira R."/>
            <person name="Leite L."/>
            <person name="Pylro V."/>
            <person name="Nunes G.L."/>
            <person name="Tzotzos G."/>
            <person name="Fernandes G.R."/>
            <person name="Dutra J."/>
            <person name="Orellana S.C."/>
            <person name="Oliveira G."/>
        </authorList>
    </citation>
    <scope>NUCLEOTIDE SEQUENCE [LARGE SCALE GENOMIC DNA]</scope>
    <source>
        <strain evidence="5">ITV01</strain>
    </source>
</reference>
<dbReference type="InterPro" id="IPR036513">
    <property type="entry name" value="STAS_dom_sf"/>
</dbReference>
<dbReference type="SUPFAM" id="SSF52091">
    <property type="entry name" value="SpoIIaa-like"/>
    <property type="match status" value="1"/>
</dbReference>
<comment type="similarity">
    <text evidence="1 2">Belongs to the anti-sigma-factor antagonist family.</text>
</comment>
<dbReference type="RefSeq" id="WP_067715598.1">
    <property type="nucleotide sequence ID" value="NZ_LPVJ01000031.1"/>
</dbReference>
<dbReference type="InterPro" id="IPR002645">
    <property type="entry name" value="STAS_dom"/>
</dbReference>
<dbReference type="Pfam" id="PF01740">
    <property type="entry name" value="STAS"/>
    <property type="match status" value="1"/>
</dbReference>
<dbReference type="PANTHER" id="PTHR33495">
    <property type="entry name" value="ANTI-SIGMA FACTOR ANTAGONIST TM_1081-RELATED-RELATED"/>
    <property type="match status" value="1"/>
</dbReference>
<dbReference type="InterPro" id="IPR003658">
    <property type="entry name" value="Anti-sigma_ant"/>
</dbReference>